<gene>
    <name evidence="3" type="ORF">GCM10008090_07840</name>
</gene>
<dbReference type="PRINTS" id="PR00080">
    <property type="entry name" value="SDRFAMILY"/>
</dbReference>
<dbReference type="PROSITE" id="PS00061">
    <property type="entry name" value="ADH_SHORT"/>
    <property type="match status" value="1"/>
</dbReference>
<accession>A0A918RID6</accession>
<comment type="similarity">
    <text evidence="2">Belongs to the short-chain dehydrogenases/reductases (SDR) family.</text>
</comment>
<dbReference type="InterPro" id="IPR020904">
    <property type="entry name" value="Sc_DH/Rdtase_CS"/>
</dbReference>
<dbReference type="InterPro" id="IPR002347">
    <property type="entry name" value="SDR_fam"/>
</dbReference>
<reference evidence="3" key="1">
    <citation type="journal article" date="2014" name="Int. J. Syst. Evol. Microbiol.">
        <title>Complete genome sequence of Corynebacterium casei LMG S-19264T (=DSM 44701T), isolated from a smear-ripened cheese.</title>
        <authorList>
            <consortium name="US DOE Joint Genome Institute (JGI-PGF)"/>
            <person name="Walter F."/>
            <person name="Albersmeier A."/>
            <person name="Kalinowski J."/>
            <person name="Ruckert C."/>
        </authorList>
    </citation>
    <scope>NUCLEOTIDE SEQUENCE</scope>
    <source>
        <strain evidence="3">KCTC 12711</strain>
    </source>
</reference>
<dbReference type="EMBL" id="BMXA01000001">
    <property type="protein sequence ID" value="GHA01164.1"/>
    <property type="molecule type" value="Genomic_DNA"/>
</dbReference>
<evidence type="ECO:0000313" key="3">
    <source>
        <dbReference type="EMBL" id="GHA01164.1"/>
    </source>
</evidence>
<dbReference type="GO" id="GO:0016491">
    <property type="term" value="F:oxidoreductase activity"/>
    <property type="evidence" value="ECO:0007669"/>
    <property type="project" value="UniProtKB-KW"/>
</dbReference>
<dbReference type="PANTHER" id="PTHR43157:SF31">
    <property type="entry name" value="PHOSPHATIDYLINOSITOL-GLYCAN BIOSYNTHESIS CLASS F PROTEIN"/>
    <property type="match status" value="1"/>
</dbReference>
<keyword evidence="1" id="KW-0560">Oxidoreductase</keyword>
<protein>
    <submittedName>
        <fullName evidence="3">Oxidoreductase</fullName>
    </submittedName>
</protein>
<evidence type="ECO:0000256" key="1">
    <source>
        <dbReference type="ARBA" id="ARBA00023002"/>
    </source>
</evidence>
<dbReference type="AlphaFoldDB" id="A0A918RID6"/>
<dbReference type="Gene3D" id="3.40.50.720">
    <property type="entry name" value="NAD(P)-binding Rossmann-like Domain"/>
    <property type="match status" value="1"/>
</dbReference>
<dbReference type="RefSeq" id="WP_189398686.1">
    <property type="nucleotide sequence ID" value="NZ_BMXA01000001.1"/>
</dbReference>
<sequence length="273" mass="28700">MKTILITGATDGIGLVTAKKLAAQGNNLLVHGRSEVKLTAAVSQVSAAGASSVRPYMADLSDLEATHRLADDIEHDHEFIDVVINNAGVLKTPVAIAPNGLDMRFVVNTLAPYLLTRRLLPSMPNTGRVVNLSSAAQAPVNLAALNGEQKIEDAMNAYAQSKLAITMWSAHLAAELGADKPAIIAVNPGSLLASKMVKEGFGVAGKDLDIGADILIRASLDDAFKHASGKYFDNDSGAFSAPHPDATAPDKCRQLVAHLDAILQRVLGDRSHS</sequence>
<evidence type="ECO:0000313" key="4">
    <source>
        <dbReference type="Proteomes" id="UP000614811"/>
    </source>
</evidence>
<organism evidence="3 4">
    <name type="scientific">Arenicella chitinivorans</name>
    <dbReference type="NCBI Taxonomy" id="1329800"/>
    <lineage>
        <taxon>Bacteria</taxon>
        <taxon>Pseudomonadati</taxon>
        <taxon>Pseudomonadota</taxon>
        <taxon>Gammaproteobacteria</taxon>
        <taxon>Arenicellales</taxon>
        <taxon>Arenicellaceae</taxon>
        <taxon>Arenicella</taxon>
    </lineage>
</organism>
<dbReference type="Proteomes" id="UP000614811">
    <property type="component" value="Unassembled WGS sequence"/>
</dbReference>
<dbReference type="PANTHER" id="PTHR43157">
    <property type="entry name" value="PHOSPHATIDYLINOSITOL-GLYCAN BIOSYNTHESIS CLASS F PROTEIN-RELATED"/>
    <property type="match status" value="1"/>
</dbReference>
<keyword evidence="4" id="KW-1185">Reference proteome</keyword>
<dbReference type="Pfam" id="PF00106">
    <property type="entry name" value="adh_short"/>
    <property type="match status" value="1"/>
</dbReference>
<proteinExistence type="inferred from homology"/>
<evidence type="ECO:0000256" key="2">
    <source>
        <dbReference type="RuleBase" id="RU000363"/>
    </source>
</evidence>
<dbReference type="InterPro" id="IPR036291">
    <property type="entry name" value="NAD(P)-bd_dom_sf"/>
</dbReference>
<reference evidence="3" key="2">
    <citation type="submission" date="2020-09" db="EMBL/GenBank/DDBJ databases">
        <authorList>
            <person name="Sun Q."/>
            <person name="Kim S."/>
        </authorList>
    </citation>
    <scope>NUCLEOTIDE SEQUENCE</scope>
    <source>
        <strain evidence="3">KCTC 12711</strain>
    </source>
</reference>
<comment type="caution">
    <text evidence="3">The sequence shown here is derived from an EMBL/GenBank/DDBJ whole genome shotgun (WGS) entry which is preliminary data.</text>
</comment>
<name>A0A918RID6_9GAMM</name>
<dbReference type="SUPFAM" id="SSF51735">
    <property type="entry name" value="NAD(P)-binding Rossmann-fold domains"/>
    <property type="match status" value="1"/>
</dbReference>
<dbReference type="PRINTS" id="PR00081">
    <property type="entry name" value="GDHRDH"/>
</dbReference>